<gene>
    <name evidence="2" type="ORF">B296_00026006</name>
</gene>
<evidence type="ECO:0000313" key="2">
    <source>
        <dbReference type="EMBL" id="RRT56897.1"/>
    </source>
</evidence>
<protein>
    <submittedName>
        <fullName evidence="2">Uncharacterized protein</fullName>
    </submittedName>
</protein>
<comment type="caution">
    <text evidence="2">The sequence shown here is derived from an EMBL/GenBank/DDBJ whole genome shotgun (WGS) entry which is preliminary data.</text>
</comment>
<feature type="region of interest" description="Disordered" evidence="1">
    <location>
        <begin position="1"/>
        <end position="71"/>
    </location>
</feature>
<organism evidence="2 3">
    <name type="scientific">Ensete ventricosum</name>
    <name type="common">Abyssinian banana</name>
    <name type="synonym">Musa ensete</name>
    <dbReference type="NCBI Taxonomy" id="4639"/>
    <lineage>
        <taxon>Eukaryota</taxon>
        <taxon>Viridiplantae</taxon>
        <taxon>Streptophyta</taxon>
        <taxon>Embryophyta</taxon>
        <taxon>Tracheophyta</taxon>
        <taxon>Spermatophyta</taxon>
        <taxon>Magnoliopsida</taxon>
        <taxon>Liliopsida</taxon>
        <taxon>Zingiberales</taxon>
        <taxon>Musaceae</taxon>
        <taxon>Ensete</taxon>
    </lineage>
</organism>
<name>A0A426YYS7_ENSVE</name>
<reference evidence="2 3" key="1">
    <citation type="journal article" date="2014" name="Agronomy (Basel)">
        <title>A Draft Genome Sequence for Ensete ventricosum, the Drought-Tolerant Tree Against Hunger.</title>
        <authorList>
            <person name="Harrison J."/>
            <person name="Moore K.A."/>
            <person name="Paszkiewicz K."/>
            <person name="Jones T."/>
            <person name="Grant M."/>
            <person name="Ambacheew D."/>
            <person name="Muzemil S."/>
            <person name="Studholme D.J."/>
        </authorList>
    </citation>
    <scope>NUCLEOTIDE SEQUENCE [LARGE SCALE GENOMIC DNA]</scope>
</reference>
<dbReference type="AlphaFoldDB" id="A0A426YYS7"/>
<dbReference type="EMBL" id="AMZH03009414">
    <property type="protein sequence ID" value="RRT56897.1"/>
    <property type="molecule type" value="Genomic_DNA"/>
</dbReference>
<evidence type="ECO:0000256" key="1">
    <source>
        <dbReference type="SAM" id="MobiDB-lite"/>
    </source>
</evidence>
<dbReference type="Proteomes" id="UP000287651">
    <property type="component" value="Unassembled WGS sequence"/>
</dbReference>
<sequence>MAMTSSIAGATGHLQGGGRLQPRPPYKGATGCGQTPCKGWPPAVAGQLPVASGRLQMPVGRPRGATPRPGLPLARAIAGRSGRQPTKYCPKVAAPTVGATAHTDGV</sequence>
<accession>A0A426YYS7</accession>
<proteinExistence type="predicted"/>
<evidence type="ECO:0000313" key="3">
    <source>
        <dbReference type="Proteomes" id="UP000287651"/>
    </source>
</evidence>